<proteinExistence type="predicted"/>
<reference evidence="2 3" key="1">
    <citation type="submission" date="2019-08" db="EMBL/GenBank/DDBJ databases">
        <authorList>
            <person name="Alioto T."/>
            <person name="Alioto T."/>
            <person name="Gomez Garrido J."/>
        </authorList>
    </citation>
    <scope>NUCLEOTIDE SEQUENCE [LARGE SCALE GENOMIC DNA]</scope>
</reference>
<evidence type="ECO:0000313" key="3">
    <source>
        <dbReference type="Proteomes" id="UP000325440"/>
    </source>
</evidence>
<sequence>MTRARVSRPEFPVKDDRPAGTRRGRKGKDRFGERFQEDRSFGIGRGAGGGQRKSNVSRTAGIRARRGREKRSDAEKGSEALSAAGGVAKVEERRVTDARKSVRKRLRIS</sequence>
<evidence type="ECO:0000256" key="1">
    <source>
        <dbReference type="SAM" id="MobiDB-lite"/>
    </source>
</evidence>
<accession>A0A5E4LY29</accession>
<evidence type="ECO:0000313" key="2">
    <source>
        <dbReference type="EMBL" id="VVC24535.1"/>
    </source>
</evidence>
<name>A0A5E4LY29_9HEMI</name>
<feature type="compositionally biased region" description="Basic and acidic residues" evidence="1">
    <location>
        <begin position="29"/>
        <end position="40"/>
    </location>
</feature>
<protein>
    <submittedName>
        <fullName evidence="2">Uncharacterized protein</fullName>
    </submittedName>
</protein>
<gene>
    <name evidence="2" type="ORF">CINCED_3A011870</name>
</gene>
<feature type="compositionally biased region" description="Basic and acidic residues" evidence="1">
    <location>
        <begin position="7"/>
        <end position="19"/>
    </location>
</feature>
<feature type="compositionally biased region" description="Basic and acidic residues" evidence="1">
    <location>
        <begin position="89"/>
        <end position="100"/>
    </location>
</feature>
<feature type="region of interest" description="Disordered" evidence="1">
    <location>
        <begin position="1"/>
        <end position="109"/>
    </location>
</feature>
<dbReference type="AlphaFoldDB" id="A0A5E4LY29"/>
<organism evidence="2 3">
    <name type="scientific">Cinara cedri</name>
    <dbReference type="NCBI Taxonomy" id="506608"/>
    <lineage>
        <taxon>Eukaryota</taxon>
        <taxon>Metazoa</taxon>
        <taxon>Ecdysozoa</taxon>
        <taxon>Arthropoda</taxon>
        <taxon>Hexapoda</taxon>
        <taxon>Insecta</taxon>
        <taxon>Pterygota</taxon>
        <taxon>Neoptera</taxon>
        <taxon>Paraneoptera</taxon>
        <taxon>Hemiptera</taxon>
        <taxon>Sternorrhyncha</taxon>
        <taxon>Aphidomorpha</taxon>
        <taxon>Aphidoidea</taxon>
        <taxon>Aphididae</taxon>
        <taxon>Lachninae</taxon>
        <taxon>Cinara</taxon>
    </lineage>
</organism>
<dbReference type="Proteomes" id="UP000325440">
    <property type="component" value="Unassembled WGS sequence"/>
</dbReference>
<keyword evidence="3" id="KW-1185">Reference proteome</keyword>
<dbReference type="EMBL" id="CABPRJ010000003">
    <property type="protein sequence ID" value="VVC24535.1"/>
    <property type="molecule type" value="Genomic_DNA"/>
</dbReference>